<dbReference type="InterPro" id="IPR006976">
    <property type="entry name" value="VanZ-like"/>
</dbReference>
<dbReference type="PANTHER" id="PTHR36834:SF1">
    <property type="entry name" value="INTEGRAL MEMBRANE PROTEIN"/>
    <property type="match status" value="1"/>
</dbReference>
<reference evidence="4 6" key="1">
    <citation type="submission" date="2018-04" db="EMBL/GenBank/DDBJ databases">
        <title>Complete genome sequences of Streptomyces griseoviridis K61 and characterization of antagonistic properties of biological control agents.</title>
        <authorList>
            <person name="Mariita R.M."/>
            <person name="Sello J.K."/>
        </authorList>
    </citation>
    <scope>NUCLEOTIDE SEQUENCE [LARGE SCALE GENOMIC DNA]</scope>
    <source>
        <strain evidence="4 6">K61</strain>
    </source>
</reference>
<dbReference type="Pfam" id="PF04892">
    <property type="entry name" value="VanZ"/>
    <property type="match status" value="1"/>
</dbReference>
<dbReference type="Proteomes" id="UP000501753">
    <property type="component" value="Chromosome"/>
</dbReference>
<evidence type="ECO:0000313" key="6">
    <source>
        <dbReference type="Proteomes" id="UP000501753"/>
    </source>
</evidence>
<feature type="transmembrane region" description="Helical" evidence="1">
    <location>
        <begin position="129"/>
        <end position="147"/>
    </location>
</feature>
<dbReference type="EMBL" id="CP034687">
    <property type="protein sequence ID" value="AZS85423.1"/>
    <property type="molecule type" value="Genomic_DNA"/>
</dbReference>
<dbReference type="AlphaFoldDB" id="A0A3Q9KVB2"/>
<keyword evidence="1" id="KW-0812">Transmembrane</keyword>
<evidence type="ECO:0000256" key="1">
    <source>
        <dbReference type="SAM" id="Phobius"/>
    </source>
</evidence>
<feature type="domain" description="VanZ-like" evidence="2">
    <location>
        <begin position="24"/>
        <end position="143"/>
    </location>
</feature>
<dbReference type="EMBL" id="CP029078">
    <property type="protein sequence ID" value="QCN87723.1"/>
    <property type="molecule type" value="Genomic_DNA"/>
</dbReference>
<sequence>MQREGSIGGSAANHVRVTAGVLLVVHLALVLWLTLRPLDVLWVRPANLRPFAGIRADLALGGAAPVRRIAAGLALLAPLGVLIPLAHGRLQASPLGSLVRTASAGALVSVAITLAQTGVPGRVPDVDTVLLNTAGVLLAHVLVVPAGRRRARRRDGRGRRAPAVQEDVLQGRTPTIPRVGIAP</sequence>
<keyword evidence="1" id="KW-1133">Transmembrane helix</keyword>
<dbReference type="Proteomes" id="UP000271291">
    <property type="component" value="Chromosome"/>
</dbReference>
<protein>
    <submittedName>
        <fullName evidence="3">VanZ family protein</fullName>
    </submittedName>
</protein>
<name>A0A3Q9KVB2_STRGD</name>
<keyword evidence="1" id="KW-0472">Membrane</keyword>
<proteinExistence type="predicted"/>
<dbReference type="InterPro" id="IPR053150">
    <property type="entry name" value="Teicoplanin_resist-assoc"/>
</dbReference>
<dbReference type="OrthoDB" id="4335551at2"/>
<dbReference type="PANTHER" id="PTHR36834">
    <property type="entry name" value="MEMBRANE PROTEIN-RELATED"/>
    <property type="match status" value="1"/>
</dbReference>
<organism evidence="3 5">
    <name type="scientific">Streptomyces griseoviridis</name>
    <dbReference type="NCBI Taxonomy" id="45398"/>
    <lineage>
        <taxon>Bacteria</taxon>
        <taxon>Bacillati</taxon>
        <taxon>Actinomycetota</taxon>
        <taxon>Actinomycetes</taxon>
        <taxon>Kitasatosporales</taxon>
        <taxon>Streptomycetaceae</taxon>
        <taxon>Streptomyces</taxon>
    </lineage>
</organism>
<evidence type="ECO:0000313" key="3">
    <source>
        <dbReference type="EMBL" id="AZS85423.1"/>
    </source>
</evidence>
<feature type="transmembrane region" description="Helical" evidence="1">
    <location>
        <begin position="69"/>
        <end position="86"/>
    </location>
</feature>
<reference evidence="3 5" key="2">
    <citation type="submission" date="2018-12" db="EMBL/GenBank/DDBJ databases">
        <title>Streptomyces griseoviridis F1-27 complete genome.</title>
        <authorList>
            <person name="Mariita R.M."/>
            <person name="Sello J.K."/>
        </authorList>
    </citation>
    <scope>NUCLEOTIDE SEQUENCE [LARGE SCALE GENOMIC DNA]</scope>
    <source>
        <strain evidence="3 5">F1-27</strain>
    </source>
</reference>
<evidence type="ECO:0000259" key="2">
    <source>
        <dbReference type="Pfam" id="PF04892"/>
    </source>
</evidence>
<feature type="transmembrane region" description="Helical" evidence="1">
    <location>
        <begin position="12"/>
        <end position="35"/>
    </location>
</feature>
<feature type="transmembrane region" description="Helical" evidence="1">
    <location>
        <begin position="98"/>
        <end position="117"/>
    </location>
</feature>
<keyword evidence="6" id="KW-1185">Reference proteome</keyword>
<dbReference type="KEGG" id="sgd:ELQ87_14785"/>
<evidence type="ECO:0000313" key="4">
    <source>
        <dbReference type="EMBL" id="QCN87723.1"/>
    </source>
</evidence>
<dbReference type="RefSeq" id="WP_127178296.1">
    <property type="nucleotide sequence ID" value="NZ_CP029078.1"/>
</dbReference>
<evidence type="ECO:0000313" key="5">
    <source>
        <dbReference type="Proteomes" id="UP000271291"/>
    </source>
</evidence>
<accession>A0A3Q9KVB2</accession>
<gene>
    <name evidence="4" type="ORF">DDJ31_24510</name>
    <name evidence="3" type="ORF">ELQ87_14785</name>
</gene>